<dbReference type="STRING" id="39060.SAMN05660706_10846"/>
<dbReference type="OrthoDB" id="1680784at2"/>
<keyword evidence="2" id="KW-0812">Transmembrane</keyword>
<evidence type="ECO:0000313" key="3">
    <source>
        <dbReference type="EMBL" id="SFR02677.1"/>
    </source>
</evidence>
<gene>
    <name evidence="3" type="ORF">SAMN05660706_10846</name>
</gene>
<sequence>MIKVIKINRKKIVLVILVLAGIVFCAVGFSGVTEKIIGLQEKKTTAASVTVTETDGEGAGPVADAEKHEADAPEPAAVQEGGYRDNTAYFVETRMNRERARGMEMETIREVMASDTADEEVRKAAQERLLELSSIISQEMELENLIRARGYQDVAVFLDNETVTVIVQPGKEMTAGADSTSITELVARATGVPEEGVIVITKE</sequence>
<dbReference type="RefSeq" id="WP_092482618.1">
    <property type="nucleotide sequence ID" value="NZ_FOYM01000008.1"/>
</dbReference>
<proteinExistence type="predicted"/>
<organism evidence="3 4">
    <name type="scientific">Desulfoscipio geothermicus DSM 3669</name>
    <dbReference type="NCBI Taxonomy" id="1121426"/>
    <lineage>
        <taxon>Bacteria</taxon>
        <taxon>Bacillati</taxon>
        <taxon>Bacillota</taxon>
        <taxon>Clostridia</taxon>
        <taxon>Eubacteriales</taxon>
        <taxon>Desulfallaceae</taxon>
        <taxon>Desulfoscipio</taxon>
    </lineage>
</organism>
<evidence type="ECO:0000256" key="2">
    <source>
        <dbReference type="SAM" id="Phobius"/>
    </source>
</evidence>
<evidence type="ECO:0000313" key="4">
    <source>
        <dbReference type="Proteomes" id="UP000199584"/>
    </source>
</evidence>
<dbReference type="InterPro" id="IPR024232">
    <property type="entry name" value="SpoIIIAH"/>
</dbReference>
<dbReference type="AlphaFoldDB" id="A0A1I6DBC7"/>
<evidence type="ECO:0000256" key="1">
    <source>
        <dbReference type="SAM" id="MobiDB-lite"/>
    </source>
</evidence>
<dbReference type="InterPro" id="IPR038503">
    <property type="entry name" value="SpoIIIAH_sf"/>
</dbReference>
<feature type="region of interest" description="Disordered" evidence="1">
    <location>
        <begin position="52"/>
        <end position="74"/>
    </location>
</feature>
<dbReference type="EMBL" id="FOYM01000008">
    <property type="protein sequence ID" value="SFR02677.1"/>
    <property type="molecule type" value="Genomic_DNA"/>
</dbReference>
<accession>A0A1I6DBC7</accession>
<feature type="transmembrane region" description="Helical" evidence="2">
    <location>
        <begin position="12"/>
        <end position="32"/>
    </location>
</feature>
<keyword evidence="2" id="KW-0472">Membrane</keyword>
<reference evidence="4" key="1">
    <citation type="submission" date="2016-10" db="EMBL/GenBank/DDBJ databases">
        <authorList>
            <person name="Varghese N."/>
            <person name="Submissions S."/>
        </authorList>
    </citation>
    <scope>NUCLEOTIDE SEQUENCE [LARGE SCALE GENOMIC DNA]</scope>
    <source>
        <strain evidence="4">DSM 3669</strain>
    </source>
</reference>
<dbReference type="Pfam" id="PF12685">
    <property type="entry name" value="SpoIIIAH"/>
    <property type="match status" value="1"/>
</dbReference>
<keyword evidence="2" id="KW-1133">Transmembrane helix</keyword>
<dbReference type="Proteomes" id="UP000199584">
    <property type="component" value="Unassembled WGS sequence"/>
</dbReference>
<keyword evidence="4" id="KW-1185">Reference proteome</keyword>
<dbReference type="Gene3D" id="1.10.287.4300">
    <property type="entry name" value="Stage III sporulation protein AH-like"/>
    <property type="match status" value="1"/>
</dbReference>
<name>A0A1I6DBC7_9FIRM</name>
<protein>
    <submittedName>
        <fullName evidence="3">Stage III sporulation protein AH</fullName>
    </submittedName>
</protein>